<comment type="caution">
    <text evidence="5">The sequence shown here is derived from an EMBL/GenBank/DDBJ whole genome shotgun (WGS) entry which is preliminary data.</text>
</comment>
<keyword evidence="2 5" id="KW-0808">Transferase</keyword>
<dbReference type="GO" id="GO:0008757">
    <property type="term" value="F:S-adenosylmethionine-dependent methyltransferase activity"/>
    <property type="evidence" value="ECO:0007669"/>
    <property type="project" value="TreeGrafter"/>
</dbReference>
<dbReference type="EMBL" id="MCFD01000005">
    <property type="protein sequence ID" value="ORX70456.1"/>
    <property type="molecule type" value="Genomic_DNA"/>
</dbReference>
<evidence type="ECO:0000313" key="5">
    <source>
        <dbReference type="EMBL" id="ORX70456.1"/>
    </source>
</evidence>
<protein>
    <submittedName>
        <fullName evidence="5">Putative O-methyltransferase</fullName>
    </submittedName>
</protein>
<evidence type="ECO:0000256" key="1">
    <source>
        <dbReference type="ARBA" id="ARBA00022603"/>
    </source>
</evidence>
<dbReference type="RefSeq" id="XP_040744035.1">
    <property type="nucleotide sequence ID" value="XM_040885089.1"/>
</dbReference>
<reference evidence="5 6" key="1">
    <citation type="submission" date="2016-07" db="EMBL/GenBank/DDBJ databases">
        <title>Pervasive Adenine N6-methylation of Active Genes in Fungi.</title>
        <authorList>
            <consortium name="DOE Joint Genome Institute"/>
            <person name="Mondo S.J."/>
            <person name="Dannebaum R.O."/>
            <person name="Kuo R.C."/>
            <person name="Labutti K."/>
            <person name="Haridas S."/>
            <person name="Kuo A."/>
            <person name="Salamov A."/>
            <person name="Ahrendt S.R."/>
            <person name="Lipzen A."/>
            <person name="Sullivan W."/>
            <person name="Andreopoulos W.B."/>
            <person name="Clum A."/>
            <person name="Lindquist E."/>
            <person name="Daum C."/>
            <person name="Ramamoorthy G.K."/>
            <person name="Gryganskyi A."/>
            <person name="Culley D."/>
            <person name="Magnuson J.K."/>
            <person name="James T.Y."/>
            <person name="O'Malley M.A."/>
            <person name="Stajich J.E."/>
            <person name="Spatafora J.W."/>
            <person name="Visel A."/>
            <person name="Grigoriev I.V."/>
        </authorList>
    </citation>
    <scope>NUCLEOTIDE SEQUENCE [LARGE SCALE GENOMIC DNA]</scope>
    <source>
        <strain evidence="5 6">ATCC 12442</strain>
    </source>
</reference>
<dbReference type="Proteomes" id="UP000193922">
    <property type="component" value="Unassembled WGS sequence"/>
</dbReference>
<organism evidence="5 6">
    <name type="scientific">Linderina pennispora</name>
    <dbReference type="NCBI Taxonomy" id="61395"/>
    <lineage>
        <taxon>Eukaryota</taxon>
        <taxon>Fungi</taxon>
        <taxon>Fungi incertae sedis</taxon>
        <taxon>Zoopagomycota</taxon>
        <taxon>Kickxellomycotina</taxon>
        <taxon>Kickxellomycetes</taxon>
        <taxon>Kickxellales</taxon>
        <taxon>Kickxellaceae</taxon>
        <taxon>Linderina</taxon>
    </lineage>
</organism>
<dbReference type="GeneID" id="63801737"/>
<dbReference type="InterPro" id="IPR002935">
    <property type="entry name" value="SAM_O-MeTrfase"/>
</dbReference>
<dbReference type="GO" id="GO:0032259">
    <property type="term" value="P:methylation"/>
    <property type="evidence" value="ECO:0007669"/>
    <property type="project" value="UniProtKB-KW"/>
</dbReference>
<comment type="similarity">
    <text evidence="4">Belongs to the class I-like SAM-binding methyltransferase superfamily. Cation-dependent O-methyltransferase family.</text>
</comment>
<dbReference type="SUPFAM" id="SSF53335">
    <property type="entry name" value="S-adenosyl-L-methionine-dependent methyltransferases"/>
    <property type="match status" value="1"/>
</dbReference>
<keyword evidence="1 5" id="KW-0489">Methyltransferase</keyword>
<dbReference type="CDD" id="cd02440">
    <property type="entry name" value="AdoMet_MTases"/>
    <property type="match status" value="1"/>
</dbReference>
<dbReference type="InterPro" id="IPR050362">
    <property type="entry name" value="Cation-dep_OMT"/>
</dbReference>
<dbReference type="PANTHER" id="PTHR10509">
    <property type="entry name" value="O-METHYLTRANSFERASE-RELATED"/>
    <property type="match status" value="1"/>
</dbReference>
<evidence type="ECO:0000313" key="6">
    <source>
        <dbReference type="Proteomes" id="UP000193922"/>
    </source>
</evidence>
<evidence type="ECO:0000256" key="4">
    <source>
        <dbReference type="ARBA" id="ARBA00023453"/>
    </source>
</evidence>
<dbReference type="PANTHER" id="PTHR10509:SF14">
    <property type="entry name" value="CAFFEOYL-COA O-METHYLTRANSFERASE 3-RELATED"/>
    <property type="match status" value="1"/>
</dbReference>
<keyword evidence="3" id="KW-0949">S-adenosyl-L-methionine</keyword>
<accession>A0A1Y1WB31</accession>
<dbReference type="Gene3D" id="3.40.50.150">
    <property type="entry name" value="Vaccinia Virus protein VP39"/>
    <property type="match status" value="1"/>
</dbReference>
<dbReference type="PROSITE" id="PS51682">
    <property type="entry name" value="SAM_OMT_I"/>
    <property type="match status" value="1"/>
</dbReference>
<name>A0A1Y1WB31_9FUNG</name>
<dbReference type="STRING" id="61395.A0A1Y1WB31"/>
<dbReference type="InterPro" id="IPR029063">
    <property type="entry name" value="SAM-dependent_MTases_sf"/>
</dbReference>
<dbReference type="Pfam" id="PF01596">
    <property type="entry name" value="Methyltransf_3"/>
    <property type="match status" value="1"/>
</dbReference>
<dbReference type="AlphaFoldDB" id="A0A1Y1WB31"/>
<proteinExistence type="inferred from homology"/>
<gene>
    <name evidence="5" type="ORF">DL89DRAFT_245417</name>
</gene>
<keyword evidence="6" id="KW-1185">Reference proteome</keyword>
<dbReference type="OrthoDB" id="10251242at2759"/>
<dbReference type="GO" id="GO:0008171">
    <property type="term" value="F:O-methyltransferase activity"/>
    <property type="evidence" value="ECO:0007669"/>
    <property type="project" value="InterPro"/>
</dbReference>
<sequence length="195" mass="21924">MMAYMSVEDYQGILQGFLVGLVGAKRILEIGTFTGTSAIFFAHALKRNGVKGGADETGHKPIITLDISEEFAETSRQNFIEAGVEDYIEVLVGDANEIIKSLTDITFDIAFVDADKISYRNYYETIVNNDMLNKNGLFIFDNTAFPLDVPTDERLISTKTAIMLHEFNEYIRKDPRVEVVMLPLYTGITLVRLLH</sequence>
<evidence type="ECO:0000256" key="3">
    <source>
        <dbReference type="ARBA" id="ARBA00022691"/>
    </source>
</evidence>
<evidence type="ECO:0000256" key="2">
    <source>
        <dbReference type="ARBA" id="ARBA00022679"/>
    </source>
</evidence>